<reference evidence="5 6" key="1">
    <citation type="journal article" date="2009" name="Appl. Environ. Microbiol.">
        <title>Community genomic and proteomic analyses of chemoautotrophic iron-oxidizing "Leptospirillum rubarum" (Group II) and "Leptospirillum ferrodiazotrophum" (Group III) bacteria in acid mine drainage biofilms.</title>
        <authorList>
            <person name="Goltsman D.S."/>
            <person name="Denef V.J."/>
            <person name="Singer S.W."/>
            <person name="VerBerkmoes N.C."/>
            <person name="Lefsrud M."/>
            <person name="Mueller R.S."/>
            <person name="Dick G.J."/>
            <person name="Sun C.L."/>
            <person name="Wheeler K.E."/>
            <person name="Zemla A."/>
            <person name="Baker B.J."/>
            <person name="Hauser L."/>
            <person name="Land M."/>
            <person name="Shah M.B."/>
            <person name="Thelen M.P."/>
            <person name="Hettich R.L."/>
            <person name="Banfield J.F."/>
        </authorList>
    </citation>
    <scope>NUCLEOTIDE SEQUENCE [LARGE SCALE GENOMIC DNA]</scope>
</reference>
<evidence type="ECO:0000256" key="1">
    <source>
        <dbReference type="ARBA" id="ARBA00023125"/>
    </source>
</evidence>
<keyword evidence="6" id="KW-1185">Reference proteome</keyword>
<dbReference type="PIRSF" id="PIRSF002070">
    <property type="entry name" value="SSB"/>
    <property type="match status" value="1"/>
</dbReference>
<dbReference type="EMBL" id="GG693873">
    <property type="protein sequence ID" value="EES52801.1"/>
    <property type="molecule type" value="Genomic_DNA"/>
</dbReference>
<dbReference type="PROSITE" id="PS50935">
    <property type="entry name" value="SSB"/>
    <property type="match status" value="1"/>
</dbReference>
<dbReference type="InterPro" id="IPR000424">
    <property type="entry name" value="Primosome_PriB/ssb"/>
</dbReference>
<dbReference type="HAMAP" id="MF_00984">
    <property type="entry name" value="SSB"/>
    <property type="match status" value="1"/>
</dbReference>
<dbReference type="SUPFAM" id="SSF50249">
    <property type="entry name" value="Nucleic acid-binding proteins"/>
    <property type="match status" value="1"/>
</dbReference>
<dbReference type="NCBIfam" id="TIGR00621">
    <property type="entry name" value="ssb"/>
    <property type="match status" value="1"/>
</dbReference>
<evidence type="ECO:0000256" key="4">
    <source>
        <dbReference type="SAM" id="MobiDB-lite"/>
    </source>
</evidence>
<comment type="subunit">
    <text evidence="2">Homotetramer.</text>
</comment>
<gene>
    <name evidence="5" type="ORF">UBAL3_92050173</name>
</gene>
<sequence length="139" mass="15130">MSSFNKVILMGNLTRDPEIRVTGGGMPVGSFSLAINNNRGKAGDDKDDVSYIDCVTFGKQADFVRDYLAKGMPILVEGRLQQNRWEQEGQKRSKVEVIVSTLTFVGPPKRSGGAESGGRQDSYPDPGIGFQGQESDIPF</sequence>
<dbReference type="AlphaFoldDB" id="C6HX91"/>
<evidence type="ECO:0000313" key="5">
    <source>
        <dbReference type="EMBL" id="EES52801.1"/>
    </source>
</evidence>
<comment type="caution">
    <text evidence="2">Lacks conserved residue(s) required for the propagation of feature annotation.</text>
</comment>
<accession>C6HX91</accession>
<dbReference type="InterPro" id="IPR012340">
    <property type="entry name" value="NA-bd_OB-fold"/>
</dbReference>
<organism evidence="5 6">
    <name type="scientific">Leptospirillum ferrodiazotrophum</name>
    <dbReference type="NCBI Taxonomy" id="412449"/>
    <lineage>
        <taxon>Bacteria</taxon>
        <taxon>Pseudomonadati</taxon>
        <taxon>Nitrospirota</taxon>
        <taxon>Nitrospiria</taxon>
        <taxon>Nitrospirales</taxon>
        <taxon>Nitrospiraceae</taxon>
        <taxon>Leptospirillum</taxon>
    </lineage>
</organism>
<dbReference type="Proteomes" id="UP000009374">
    <property type="component" value="Unassembled WGS sequence"/>
</dbReference>
<keyword evidence="1 2" id="KW-0238">DNA-binding</keyword>
<dbReference type="InterPro" id="IPR011344">
    <property type="entry name" value="ssDNA-bd"/>
</dbReference>
<dbReference type="PANTHER" id="PTHR10302">
    <property type="entry name" value="SINGLE-STRANDED DNA-BINDING PROTEIN"/>
    <property type="match status" value="1"/>
</dbReference>
<evidence type="ECO:0000256" key="2">
    <source>
        <dbReference type="HAMAP-Rule" id="MF_00984"/>
    </source>
</evidence>
<proteinExistence type="inferred from homology"/>
<protein>
    <recommendedName>
        <fullName evidence="2 3">Single-stranded DNA-binding protein</fullName>
        <shortName evidence="2">SSB</shortName>
    </recommendedName>
</protein>
<name>C6HX91_9BACT</name>
<evidence type="ECO:0000313" key="6">
    <source>
        <dbReference type="Proteomes" id="UP000009374"/>
    </source>
</evidence>
<dbReference type="CDD" id="cd04496">
    <property type="entry name" value="SSB_OBF"/>
    <property type="match status" value="1"/>
</dbReference>
<dbReference type="GO" id="GO:0003697">
    <property type="term" value="F:single-stranded DNA binding"/>
    <property type="evidence" value="ECO:0007669"/>
    <property type="project" value="UniProtKB-UniRule"/>
</dbReference>
<dbReference type="Gene3D" id="2.40.50.140">
    <property type="entry name" value="Nucleic acid-binding proteins"/>
    <property type="match status" value="1"/>
</dbReference>
<feature type="region of interest" description="Disordered" evidence="4">
    <location>
        <begin position="106"/>
        <end position="139"/>
    </location>
</feature>
<dbReference type="PANTHER" id="PTHR10302:SF27">
    <property type="entry name" value="SINGLE-STRANDED DNA-BINDING PROTEIN"/>
    <property type="match status" value="1"/>
</dbReference>
<dbReference type="Pfam" id="PF00436">
    <property type="entry name" value="SSB"/>
    <property type="match status" value="1"/>
</dbReference>
<dbReference type="GO" id="GO:0009295">
    <property type="term" value="C:nucleoid"/>
    <property type="evidence" value="ECO:0007669"/>
    <property type="project" value="TreeGrafter"/>
</dbReference>
<dbReference type="GO" id="GO:0006260">
    <property type="term" value="P:DNA replication"/>
    <property type="evidence" value="ECO:0007669"/>
    <property type="project" value="InterPro"/>
</dbReference>
<evidence type="ECO:0000256" key="3">
    <source>
        <dbReference type="PIRNR" id="PIRNR002070"/>
    </source>
</evidence>